<feature type="binding site" evidence="21">
    <location>
        <position position="319"/>
    </location>
    <ligand>
        <name>Mg(2+)</name>
        <dbReference type="ChEBI" id="CHEBI:18420"/>
        <label>2</label>
    </ligand>
</feature>
<dbReference type="PANTHER" id="PTHR23132:SF25">
    <property type="entry name" value="D-ALANINE--D-ALANINE LIGASE A"/>
    <property type="match status" value="1"/>
</dbReference>
<keyword evidence="12 21" id="KW-0460">Magnesium</keyword>
<feature type="binding site" evidence="21">
    <location>
        <position position="305"/>
    </location>
    <ligand>
        <name>Mg(2+)</name>
        <dbReference type="ChEBI" id="CHEBI:18420"/>
        <label>1</label>
    </ligand>
</feature>
<sequence length="375" mass="41026">MPTKKLRTIAVIFGGRTPEHEVSIVSARSVIEGLKITGNTVVPIGITKEGQWLLGSEAQKLLEGAAPDMEHATEGTILPVPIDGTFASSVAPRIRTLKSLDVVFPVIHGPLGEDGSLQGLFELANLPYVGANVLGSAVGMDKAVMKRLFIVAGLPVAEFITFVKGEWLRDRRTILKELSQLTYPLFVKPANMGSSVGISKVHDHKQLAKAIALALTYDRKVLVEKALKGARDIECSVVGNDFPKSSIPGEVVSSNEFYDYDAKYVDGKSQAIIPARLPKAMMRKIQDMAIQAFQAIDLCGMARVDFLVHGKTIWVNEVNTIPGFTPISMYPKLWDASGISYPRLLDELVTLAIERHKEKQGLSRTYAPKVAWHKK</sequence>
<dbReference type="SUPFAM" id="SSF56059">
    <property type="entry name" value="Glutathione synthetase ATP-binding domain-like"/>
    <property type="match status" value="1"/>
</dbReference>
<dbReference type="Proteomes" id="UP000179164">
    <property type="component" value="Unassembled WGS sequence"/>
</dbReference>
<dbReference type="Gene3D" id="3.40.50.20">
    <property type="match status" value="1"/>
</dbReference>
<dbReference type="PROSITE" id="PS00844">
    <property type="entry name" value="DALA_DALA_LIGASE_2"/>
    <property type="match status" value="1"/>
</dbReference>
<feature type="active site" evidence="20">
    <location>
        <position position="194"/>
    </location>
</feature>
<dbReference type="InterPro" id="IPR011127">
    <property type="entry name" value="Dala_Dala_lig_N"/>
</dbReference>
<organism evidence="24 25">
    <name type="scientific">Candidatus Kerfeldbacteria bacterium RIFCSPLOWO2_01_FULL_48_11</name>
    <dbReference type="NCBI Taxonomy" id="1798543"/>
    <lineage>
        <taxon>Bacteria</taxon>
        <taxon>Candidatus Kerfeldiibacteriota</taxon>
    </lineage>
</organism>
<dbReference type="SUPFAM" id="SSF52440">
    <property type="entry name" value="PreATP-grasp domain"/>
    <property type="match status" value="1"/>
</dbReference>
<evidence type="ECO:0000256" key="14">
    <source>
        <dbReference type="ARBA" id="ARBA00022984"/>
    </source>
</evidence>
<dbReference type="GO" id="GO:0009252">
    <property type="term" value="P:peptidoglycan biosynthetic process"/>
    <property type="evidence" value="ECO:0007669"/>
    <property type="project" value="UniProtKB-UniRule"/>
</dbReference>
<gene>
    <name evidence="19" type="primary">ddl</name>
    <name evidence="24" type="ORF">A2898_04310</name>
</gene>
<keyword evidence="10 22" id="KW-0547">Nucleotide-binding</keyword>
<keyword evidence="11 22" id="KW-0067">ATP-binding</keyword>
<evidence type="ECO:0000313" key="24">
    <source>
        <dbReference type="EMBL" id="OGY82789.1"/>
    </source>
</evidence>
<dbReference type="PIRSF" id="PIRSF039102">
    <property type="entry name" value="Ddl/VanB"/>
    <property type="match status" value="1"/>
</dbReference>
<dbReference type="EMBL" id="MHKE01000017">
    <property type="protein sequence ID" value="OGY82789.1"/>
    <property type="molecule type" value="Genomic_DNA"/>
</dbReference>
<dbReference type="GO" id="GO:0005829">
    <property type="term" value="C:cytosol"/>
    <property type="evidence" value="ECO:0007669"/>
    <property type="project" value="TreeGrafter"/>
</dbReference>
<dbReference type="PANTHER" id="PTHR23132">
    <property type="entry name" value="D-ALANINE--D-ALANINE LIGASE"/>
    <property type="match status" value="1"/>
</dbReference>
<evidence type="ECO:0000256" key="16">
    <source>
        <dbReference type="ARBA" id="ARBA00023316"/>
    </source>
</evidence>
<dbReference type="Pfam" id="PF07478">
    <property type="entry name" value="Dala_Dala_lig_C"/>
    <property type="match status" value="1"/>
</dbReference>
<keyword evidence="16 19" id="KW-0961">Cell wall biogenesis/degradation</keyword>
<dbReference type="Pfam" id="PF01820">
    <property type="entry name" value="Dala_Dala_lig_N"/>
    <property type="match status" value="1"/>
</dbReference>
<evidence type="ECO:0000259" key="23">
    <source>
        <dbReference type="PROSITE" id="PS50975"/>
    </source>
</evidence>
<dbReference type="InterPro" id="IPR000291">
    <property type="entry name" value="D-Ala_lig_Van_CS"/>
</dbReference>
<dbReference type="EC" id="6.3.2.4" evidence="6 19"/>
<accession>A0A1G2B281</accession>
<keyword evidence="14 19" id="KW-0573">Peptidoglycan synthesis</keyword>
<evidence type="ECO:0000256" key="1">
    <source>
        <dbReference type="ARBA" id="ARBA00001936"/>
    </source>
</evidence>
<reference evidence="24 25" key="1">
    <citation type="journal article" date="2016" name="Nat. Commun.">
        <title>Thousands of microbial genomes shed light on interconnected biogeochemical processes in an aquifer system.</title>
        <authorList>
            <person name="Anantharaman K."/>
            <person name="Brown C.T."/>
            <person name="Hug L.A."/>
            <person name="Sharon I."/>
            <person name="Castelle C.J."/>
            <person name="Probst A.J."/>
            <person name="Thomas B.C."/>
            <person name="Singh A."/>
            <person name="Wilkins M.J."/>
            <person name="Karaoz U."/>
            <person name="Brodie E.L."/>
            <person name="Williams K.H."/>
            <person name="Hubbard S.S."/>
            <person name="Banfield J.F."/>
        </authorList>
    </citation>
    <scope>NUCLEOTIDE SEQUENCE [LARGE SCALE GENOMIC DNA]</scope>
</reference>
<evidence type="ECO:0000313" key="25">
    <source>
        <dbReference type="Proteomes" id="UP000179164"/>
    </source>
</evidence>
<dbReference type="InterPro" id="IPR011095">
    <property type="entry name" value="Dala_Dala_lig_C"/>
</dbReference>
<keyword evidence="9 21" id="KW-0479">Metal-binding</keyword>
<feature type="active site" evidence="20">
    <location>
        <position position="19"/>
    </location>
</feature>
<evidence type="ECO:0000256" key="12">
    <source>
        <dbReference type="ARBA" id="ARBA00022842"/>
    </source>
</evidence>
<evidence type="ECO:0000256" key="5">
    <source>
        <dbReference type="ARBA" id="ARBA00010871"/>
    </source>
</evidence>
<dbReference type="PROSITE" id="PS50975">
    <property type="entry name" value="ATP_GRASP"/>
    <property type="match status" value="1"/>
</dbReference>
<dbReference type="InterPro" id="IPR013815">
    <property type="entry name" value="ATP_grasp_subdomain_1"/>
</dbReference>
<dbReference type="InterPro" id="IPR011761">
    <property type="entry name" value="ATP-grasp"/>
</dbReference>
<dbReference type="FunFam" id="3.30.1490.20:FF:000007">
    <property type="entry name" value="D-alanine--D-alanine ligase"/>
    <property type="match status" value="1"/>
</dbReference>
<dbReference type="GO" id="GO:0008360">
    <property type="term" value="P:regulation of cell shape"/>
    <property type="evidence" value="ECO:0007669"/>
    <property type="project" value="UniProtKB-KW"/>
</dbReference>
<name>A0A1G2B281_9BACT</name>
<proteinExistence type="inferred from homology"/>
<evidence type="ECO:0000256" key="11">
    <source>
        <dbReference type="ARBA" id="ARBA00022840"/>
    </source>
</evidence>
<comment type="catalytic activity">
    <reaction evidence="17 19">
        <text>2 D-alanine + ATP = D-alanyl-D-alanine + ADP + phosphate + H(+)</text>
        <dbReference type="Rhea" id="RHEA:11224"/>
        <dbReference type="ChEBI" id="CHEBI:15378"/>
        <dbReference type="ChEBI" id="CHEBI:30616"/>
        <dbReference type="ChEBI" id="CHEBI:43474"/>
        <dbReference type="ChEBI" id="CHEBI:57416"/>
        <dbReference type="ChEBI" id="CHEBI:57822"/>
        <dbReference type="ChEBI" id="CHEBI:456216"/>
        <dbReference type="EC" id="6.3.2.4"/>
    </reaction>
</comment>
<evidence type="ECO:0000256" key="3">
    <source>
        <dbReference type="ARBA" id="ARBA00004496"/>
    </source>
</evidence>
<dbReference type="STRING" id="1798543.A2898_04310"/>
<dbReference type="Gene3D" id="3.30.470.20">
    <property type="entry name" value="ATP-grasp fold, B domain"/>
    <property type="match status" value="1"/>
</dbReference>
<feature type="binding site" evidence="21">
    <location>
        <position position="317"/>
    </location>
    <ligand>
        <name>Mg(2+)</name>
        <dbReference type="ChEBI" id="CHEBI:18420"/>
        <label>1</label>
    </ligand>
</feature>
<evidence type="ECO:0000256" key="9">
    <source>
        <dbReference type="ARBA" id="ARBA00022723"/>
    </source>
</evidence>
<feature type="binding site" evidence="21">
    <location>
        <position position="317"/>
    </location>
    <ligand>
        <name>Mg(2+)</name>
        <dbReference type="ChEBI" id="CHEBI:18420"/>
        <label>2</label>
    </ligand>
</feature>
<evidence type="ECO:0000256" key="19">
    <source>
        <dbReference type="HAMAP-Rule" id="MF_00047"/>
    </source>
</evidence>
<evidence type="ECO:0000256" key="13">
    <source>
        <dbReference type="ARBA" id="ARBA00022960"/>
    </source>
</evidence>
<evidence type="ECO:0000256" key="8">
    <source>
        <dbReference type="ARBA" id="ARBA00022598"/>
    </source>
</evidence>
<dbReference type="HAMAP" id="MF_00047">
    <property type="entry name" value="Dala_Dala_lig"/>
    <property type="match status" value="1"/>
</dbReference>
<keyword evidence="8 19" id="KW-0436">Ligase</keyword>
<evidence type="ECO:0000256" key="17">
    <source>
        <dbReference type="ARBA" id="ARBA00047614"/>
    </source>
</evidence>
<dbReference type="FunFam" id="3.30.470.20:FF:000008">
    <property type="entry name" value="D-alanine--D-alanine ligase"/>
    <property type="match status" value="1"/>
</dbReference>
<protein>
    <recommendedName>
        <fullName evidence="6 19">D-alanine--D-alanine ligase</fullName>
        <ecNumber evidence="6 19">6.3.2.4</ecNumber>
    </recommendedName>
    <alternativeName>
        <fullName evidence="19">D-Ala-D-Ala ligase</fullName>
    </alternativeName>
    <alternativeName>
        <fullName evidence="19">D-alanylalanine synthetase</fullName>
    </alternativeName>
</protein>
<comment type="pathway">
    <text evidence="4 19">Cell wall biogenesis; peptidoglycan biosynthesis.</text>
</comment>
<keyword evidence="15 21" id="KW-0464">Manganese</keyword>
<evidence type="ECO:0000256" key="20">
    <source>
        <dbReference type="PIRSR" id="PIRSR039102-1"/>
    </source>
</evidence>
<dbReference type="NCBIfam" id="NF002528">
    <property type="entry name" value="PRK01966.1-4"/>
    <property type="match status" value="1"/>
</dbReference>
<dbReference type="GO" id="GO:0005524">
    <property type="term" value="F:ATP binding"/>
    <property type="evidence" value="ECO:0007669"/>
    <property type="project" value="UniProtKB-UniRule"/>
</dbReference>
<keyword evidence="7 19" id="KW-0963">Cytoplasm</keyword>
<dbReference type="GO" id="GO:0008716">
    <property type="term" value="F:D-alanine-D-alanine ligase activity"/>
    <property type="evidence" value="ECO:0007669"/>
    <property type="project" value="UniProtKB-UniRule"/>
</dbReference>
<feature type="domain" description="ATP-grasp" evidence="23">
    <location>
        <begin position="146"/>
        <end position="350"/>
    </location>
</feature>
<evidence type="ECO:0000256" key="10">
    <source>
        <dbReference type="ARBA" id="ARBA00022741"/>
    </source>
</evidence>
<comment type="pathway">
    <text evidence="18">Glycan biosynthesis.</text>
</comment>
<feature type="active site" evidence="20">
    <location>
        <position position="328"/>
    </location>
</feature>
<evidence type="ECO:0000256" key="15">
    <source>
        <dbReference type="ARBA" id="ARBA00023211"/>
    </source>
</evidence>
<comment type="function">
    <text evidence="2 19">Cell wall formation.</text>
</comment>
<evidence type="ECO:0000256" key="18">
    <source>
        <dbReference type="ARBA" id="ARBA00060592"/>
    </source>
</evidence>
<dbReference type="GO" id="GO:0046872">
    <property type="term" value="F:metal ion binding"/>
    <property type="evidence" value="ECO:0007669"/>
    <property type="project" value="UniProtKB-KW"/>
</dbReference>
<comment type="subcellular location">
    <subcellularLocation>
        <location evidence="3 19">Cytoplasm</location>
    </subcellularLocation>
</comment>
<dbReference type="GO" id="GO:0071555">
    <property type="term" value="P:cell wall organization"/>
    <property type="evidence" value="ECO:0007669"/>
    <property type="project" value="UniProtKB-KW"/>
</dbReference>
<evidence type="ECO:0000256" key="21">
    <source>
        <dbReference type="PIRSR" id="PIRSR039102-3"/>
    </source>
</evidence>
<dbReference type="InterPro" id="IPR005905">
    <property type="entry name" value="D_ala_D_ala"/>
</dbReference>
<comment type="similarity">
    <text evidence="5 19">Belongs to the D-alanine--D-alanine ligase family.</text>
</comment>
<evidence type="ECO:0000256" key="22">
    <source>
        <dbReference type="PROSITE-ProRule" id="PRU00409"/>
    </source>
</evidence>
<dbReference type="AlphaFoldDB" id="A0A1G2B281"/>
<keyword evidence="13 19" id="KW-0133">Cell shape</keyword>
<evidence type="ECO:0000256" key="4">
    <source>
        <dbReference type="ARBA" id="ARBA00004752"/>
    </source>
</evidence>
<comment type="caution">
    <text evidence="24">The sequence shown here is derived from an EMBL/GenBank/DDBJ whole genome shotgun (WGS) entry which is preliminary data.</text>
</comment>
<evidence type="ECO:0000256" key="7">
    <source>
        <dbReference type="ARBA" id="ARBA00022490"/>
    </source>
</evidence>
<dbReference type="NCBIfam" id="TIGR01205">
    <property type="entry name" value="D_ala_D_alaTIGR"/>
    <property type="match status" value="1"/>
</dbReference>
<dbReference type="Gene3D" id="3.30.1490.20">
    <property type="entry name" value="ATP-grasp fold, A domain"/>
    <property type="match status" value="1"/>
</dbReference>
<comment type="cofactor">
    <cofactor evidence="1">
        <name>Mn(2+)</name>
        <dbReference type="ChEBI" id="CHEBI:29035"/>
    </cofactor>
</comment>
<dbReference type="InterPro" id="IPR016185">
    <property type="entry name" value="PreATP-grasp_dom_sf"/>
</dbReference>
<comment type="cofactor">
    <cofactor evidence="21">
        <name>Mg(2+)</name>
        <dbReference type="ChEBI" id="CHEBI:18420"/>
    </cofactor>
    <cofactor evidence="21">
        <name>Mn(2+)</name>
        <dbReference type="ChEBI" id="CHEBI:29035"/>
    </cofactor>
    <text evidence="21">Binds 2 magnesium or manganese ions per subunit.</text>
</comment>
<dbReference type="UniPathway" id="UPA00219"/>
<dbReference type="PROSITE" id="PS00843">
    <property type="entry name" value="DALA_DALA_LIGASE_1"/>
    <property type="match status" value="1"/>
</dbReference>
<evidence type="ECO:0000256" key="2">
    <source>
        <dbReference type="ARBA" id="ARBA00003921"/>
    </source>
</evidence>
<evidence type="ECO:0000256" key="6">
    <source>
        <dbReference type="ARBA" id="ARBA00012216"/>
    </source>
</evidence>